<comment type="caution">
    <text evidence="3">The sequence shown here is derived from an EMBL/GenBank/DDBJ whole genome shotgun (WGS) entry which is preliminary data.</text>
</comment>
<dbReference type="InterPro" id="IPR003646">
    <property type="entry name" value="SH3-like_bac-type"/>
</dbReference>
<dbReference type="Proteomes" id="UP001172142">
    <property type="component" value="Unassembled WGS sequence"/>
</dbReference>
<evidence type="ECO:0000313" key="4">
    <source>
        <dbReference type="Proteomes" id="UP001172142"/>
    </source>
</evidence>
<sequence>MKKILSAIVILFILLPMFSSVTEASTFHEVKKTEITTPLRVKASPKADVITSLPKGTFVTQLNTVKGGWSHVQVKGKKGYVATSALAVSNGKIKIVNSKIGAVLRETASPKSKIVATLRDKLIVEDFGAVAGGWSFVQYGNLTGYVSTKSISVTKPVKKYTKADATLRNVTSTTGKKTGSLKKNKEIYVHSNVSGWSYVTSGSLRGYMLSSQVTATKPKAEVQTLKTFTNLRPSKINWMKYYFDGDVLNGTVEKRVYGNEYGYVVPSVYTGYSPGGFIMGAPESDFIWTDIPTPLIQNKPTRLYEFDWNLEKDVHVGNAYLRTTNATITTPAGTFKNVVHIEEKYYDLSFTIHYYFAPGYGLIKVKDSKGRLSYELRSYK</sequence>
<protein>
    <submittedName>
        <fullName evidence="3">SH3 domain-containing protein</fullName>
    </submittedName>
</protein>
<dbReference type="RefSeq" id="WP_301855193.1">
    <property type="nucleotide sequence ID" value="NZ_JAUJWU010000001.1"/>
</dbReference>
<feature type="chain" id="PRO_5046863632" evidence="1">
    <location>
        <begin position="25"/>
        <end position="380"/>
    </location>
</feature>
<evidence type="ECO:0000313" key="3">
    <source>
        <dbReference type="EMBL" id="MDN7244705.1"/>
    </source>
</evidence>
<evidence type="ECO:0000256" key="1">
    <source>
        <dbReference type="SAM" id="SignalP"/>
    </source>
</evidence>
<dbReference type="Gene3D" id="2.30.30.40">
    <property type="entry name" value="SH3 Domains"/>
    <property type="match status" value="2"/>
</dbReference>
<keyword evidence="1" id="KW-0732">Signal</keyword>
<feature type="signal peptide" evidence="1">
    <location>
        <begin position="1"/>
        <end position="24"/>
    </location>
</feature>
<feature type="domain" description="SH3b" evidence="2">
    <location>
        <begin position="91"/>
        <end position="154"/>
    </location>
</feature>
<dbReference type="SMART" id="SM00287">
    <property type="entry name" value="SH3b"/>
    <property type="match status" value="3"/>
</dbReference>
<organism evidence="3 4">
    <name type="scientific">Planococcus shenhongbingii</name>
    <dbReference type="NCBI Taxonomy" id="3058398"/>
    <lineage>
        <taxon>Bacteria</taxon>
        <taxon>Bacillati</taxon>
        <taxon>Bacillota</taxon>
        <taxon>Bacilli</taxon>
        <taxon>Bacillales</taxon>
        <taxon>Caryophanaceae</taxon>
        <taxon>Planococcus</taxon>
    </lineage>
</organism>
<reference evidence="3 4" key="1">
    <citation type="submission" date="2023-07" db="EMBL/GenBank/DDBJ databases">
        <title>Novel species in genus Planococcus.</title>
        <authorList>
            <person name="Ning S."/>
        </authorList>
    </citation>
    <scope>NUCLEOTIDE SEQUENCE [LARGE SCALE GENOMIC DNA]</scope>
    <source>
        <strain evidence="3 4">N017</strain>
    </source>
</reference>
<evidence type="ECO:0000259" key="2">
    <source>
        <dbReference type="SMART" id="SM00287"/>
    </source>
</evidence>
<keyword evidence="4" id="KW-1185">Reference proteome</keyword>
<proteinExistence type="predicted"/>
<dbReference type="PANTHER" id="PTHR34408:SF2">
    <property type="entry name" value="CELL WALL-BINDING PROTEIN YWSB"/>
    <property type="match status" value="1"/>
</dbReference>
<name>A0ABT8N9Z3_9BACL</name>
<dbReference type="Pfam" id="PF08239">
    <property type="entry name" value="SH3_3"/>
    <property type="match status" value="1"/>
</dbReference>
<gene>
    <name evidence="3" type="ORF">QWY13_04290</name>
</gene>
<dbReference type="EMBL" id="JAUJWU010000001">
    <property type="protein sequence ID" value="MDN7244705.1"/>
    <property type="molecule type" value="Genomic_DNA"/>
</dbReference>
<feature type="domain" description="SH3b" evidence="2">
    <location>
        <begin position="25"/>
        <end position="90"/>
    </location>
</feature>
<dbReference type="InterPro" id="IPR052354">
    <property type="entry name" value="Cell_Wall_Dynamics_Protein"/>
</dbReference>
<dbReference type="PANTHER" id="PTHR34408">
    <property type="entry name" value="FAMILY PROTEIN, PUTATIVE-RELATED"/>
    <property type="match status" value="1"/>
</dbReference>
<feature type="domain" description="SH3b" evidence="2">
    <location>
        <begin position="155"/>
        <end position="217"/>
    </location>
</feature>
<accession>A0ABT8N9Z3</accession>